<accession>A0A6G1QCU7</accession>
<proteinExistence type="predicted"/>
<evidence type="ECO:0000313" key="1">
    <source>
        <dbReference type="EMBL" id="KAF3700372.1"/>
    </source>
</evidence>
<reference evidence="1 2" key="1">
    <citation type="submission" date="2019-02" db="EMBL/GenBank/DDBJ databases">
        <title>Opniocepnalus argus genome.</title>
        <authorList>
            <person name="Zhou C."/>
            <person name="Xiao S."/>
        </authorList>
    </citation>
    <scope>NUCLEOTIDE SEQUENCE [LARGE SCALE GENOMIC DNA]</scope>
    <source>
        <strain evidence="1">OARG1902GOOAL</strain>
        <tissue evidence="1">Muscle</tissue>
    </source>
</reference>
<organism evidence="1 2">
    <name type="scientific">Channa argus</name>
    <name type="common">Northern snakehead</name>
    <name type="synonym">Ophicephalus argus</name>
    <dbReference type="NCBI Taxonomy" id="215402"/>
    <lineage>
        <taxon>Eukaryota</taxon>
        <taxon>Metazoa</taxon>
        <taxon>Chordata</taxon>
        <taxon>Craniata</taxon>
        <taxon>Vertebrata</taxon>
        <taxon>Euteleostomi</taxon>
        <taxon>Actinopterygii</taxon>
        <taxon>Neopterygii</taxon>
        <taxon>Teleostei</taxon>
        <taxon>Neoteleostei</taxon>
        <taxon>Acanthomorphata</taxon>
        <taxon>Anabantaria</taxon>
        <taxon>Anabantiformes</taxon>
        <taxon>Channoidei</taxon>
        <taxon>Channidae</taxon>
        <taxon>Channa</taxon>
    </lineage>
</organism>
<gene>
    <name evidence="1" type="ORF">EXN66_Car016059</name>
</gene>
<dbReference type="AlphaFoldDB" id="A0A6G1QCU7"/>
<keyword evidence="2" id="KW-1185">Reference proteome</keyword>
<name>A0A6G1QCU7_CHAAH</name>
<reference evidence="2" key="2">
    <citation type="submission" date="2019-02" db="EMBL/GenBank/DDBJ databases">
        <title>Opniocepnalus argus Var Kimnra genome.</title>
        <authorList>
            <person name="Zhou C."/>
            <person name="Xiao S."/>
        </authorList>
    </citation>
    <scope>NUCLEOTIDE SEQUENCE [LARGE SCALE GENOMIC DNA]</scope>
</reference>
<protein>
    <submittedName>
        <fullName evidence="1">Uncharacterized protein</fullName>
    </submittedName>
</protein>
<evidence type="ECO:0000313" key="2">
    <source>
        <dbReference type="Proteomes" id="UP000503349"/>
    </source>
</evidence>
<dbReference type="Proteomes" id="UP000503349">
    <property type="component" value="Chromosome 15"/>
</dbReference>
<sequence length="101" mass="11697">MWVTTWVFDPNTNEAKFCLVVKSVGPNLSNACSVLNLYDEGSSPLTPQQRIISFHLQLLLLFLHHQWCVKLWLPALLSPGSHNTKSWKVMFKRELQEIYLV</sequence>
<dbReference type="EMBL" id="CM015726">
    <property type="protein sequence ID" value="KAF3700372.1"/>
    <property type="molecule type" value="Genomic_DNA"/>
</dbReference>